<evidence type="ECO:0000256" key="3">
    <source>
        <dbReference type="ARBA" id="ARBA00022723"/>
    </source>
</evidence>
<feature type="domain" description="Thiamine pyrophosphate enzyme N-terminal TPP-binding" evidence="9">
    <location>
        <begin position="12"/>
        <end position="120"/>
    </location>
</feature>
<dbReference type="EC" id="2.2.1.9" evidence="7"/>
<keyword evidence="2 7" id="KW-0808">Transferase</keyword>
<evidence type="ECO:0000256" key="7">
    <source>
        <dbReference type="HAMAP-Rule" id="MF_01659"/>
    </source>
</evidence>
<comment type="cofactor">
    <cofactor evidence="7">
        <name>Mg(2+)</name>
        <dbReference type="ChEBI" id="CHEBI:18420"/>
    </cofactor>
    <cofactor evidence="7">
        <name>Mn(2+)</name>
        <dbReference type="ChEBI" id="CHEBI:29035"/>
    </cofactor>
</comment>
<keyword evidence="4 7" id="KW-0460">Magnesium</keyword>
<dbReference type="NCBIfam" id="TIGR00173">
    <property type="entry name" value="menD"/>
    <property type="match status" value="1"/>
</dbReference>
<gene>
    <name evidence="7 11" type="primary">menD</name>
    <name evidence="11" type="ORF">VQ7734_01819</name>
</gene>
<dbReference type="InterPro" id="IPR029061">
    <property type="entry name" value="THDP-binding"/>
</dbReference>
<feature type="domain" description="Menaquinone biosynthesis protein MenD middle" evidence="10">
    <location>
        <begin position="187"/>
        <end position="399"/>
    </location>
</feature>
<comment type="pathway">
    <text evidence="7">Quinol/quinone metabolism; 1,4-dihydroxy-2-naphthoate biosynthesis; 1,4-dihydroxy-2-naphthoate from chorismate: step 2/7.</text>
</comment>
<dbReference type="SUPFAM" id="SSF52518">
    <property type="entry name" value="Thiamin diphosphate-binding fold (THDP-binding)"/>
    <property type="match status" value="2"/>
</dbReference>
<dbReference type="InterPro" id="IPR011766">
    <property type="entry name" value="TPP_enzyme_TPP-bd"/>
</dbReference>
<dbReference type="PANTHER" id="PTHR42916">
    <property type="entry name" value="2-SUCCINYL-5-ENOLPYRUVYL-6-HYDROXY-3-CYCLOHEXENE-1-CARBOXYLATE SYNTHASE"/>
    <property type="match status" value="1"/>
</dbReference>
<dbReference type="InterPro" id="IPR029035">
    <property type="entry name" value="DHS-like_NAD/FAD-binding_dom"/>
</dbReference>
<dbReference type="CDD" id="cd02009">
    <property type="entry name" value="TPP_SHCHC_synthase"/>
    <property type="match status" value="1"/>
</dbReference>
<evidence type="ECO:0000256" key="6">
    <source>
        <dbReference type="ARBA" id="ARBA00023211"/>
    </source>
</evidence>
<dbReference type="Pfam" id="PF02776">
    <property type="entry name" value="TPP_enzyme_N"/>
    <property type="match status" value="1"/>
</dbReference>
<evidence type="ECO:0000313" key="12">
    <source>
        <dbReference type="Proteomes" id="UP000184600"/>
    </source>
</evidence>
<dbReference type="GO" id="GO:0030145">
    <property type="term" value="F:manganese ion binding"/>
    <property type="evidence" value="ECO:0007669"/>
    <property type="project" value="UniProtKB-UniRule"/>
</dbReference>
<dbReference type="EMBL" id="FRFG01000019">
    <property type="protein sequence ID" value="SHO56056.1"/>
    <property type="molecule type" value="Genomic_DNA"/>
</dbReference>
<evidence type="ECO:0000313" key="11">
    <source>
        <dbReference type="EMBL" id="SHO56056.1"/>
    </source>
</evidence>
<reference evidence="12" key="1">
    <citation type="submission" date="2016-12" db="EMBL/GenBank/DDBJ databases">
        <authorList>
            <person name="Rodrigo-Torres L."/>
            <person name="Arahal R.D."/>
            <person name="Lucena T."/>
        </authorList>
    </citation>
    <scope>NUCLEOTIDE SEQUENCE [LARGE SCALE GENOMIC DNA]</scope>
</reference>
<comment type="catalytic activity">
    <reaction evidence="7">
        <text>isochorismate + 2-oxoglutarate + H(+) = 5-enolpyruvoyl-6-hydroxy-2-succinyl-cyclohex-3-ene-1-carboxylate + CO2</text>
        <dbReference type="Rhea" id="RHEA:25593"/>
        <dbReference type="ChEBI" id="CHEBI:15378"/>
        <dbReference type="ChEBI" id="CHEBI:16526"/>
        <dbReference type="ChEBI" id="CHEBI:16810"/>
        <dbReference type="ChEBI" id="CHEBI:29780"/>
        <dbReference type="ChEBI" id="CHEBI:58818"/>
        <dbReference type="EC" id="2.2.1.9"/>
    </reaction>
</comment>
<dbReference type="UniPathway" id="UPA00079"/>
<dbReference type="CDD" id="cd07037">
    <property type="entry name" value="TPP_PYR_MenD"/>
    <property type="match status" value="1"/>
</dbReference>
<dbReference type="InterPro" id="IPR012001">
    <property type="entry name" value="Thiamin_PyroP_enz_TPP-bd_dom"/>
</dbReference>
<name>A0A1M7YU87_9VIBR</name>
<dbReference type="UniPathway" id="UPA01057">
    <property type="reaction ID" value="UER00164"/>
</dbReference>
<accession>A0A1M7YU87</accession>
<comment type="pathway">
    <text evidence="7">Quinol/quinone metabolism; menaquinone biosynthesis.</text>
</comment>
<dbReference type="GO" id="GO:0030976">
    <property type="term" value="F:thiamine pyrophosphate binding"/>
    <property type="evidence" value="ECO:0007669"/>
    <property type="project" value="UniProtKB-UniRule"/>
</dbReference>
<comment type="cofactor">
    <cofactor evidence="7">
        <name>thiamine diphosphate</name>
        <dbReference type="ChEBI" id="CHEBI:58937"/>
    </cofactor>
    <text evidence="7">Binds 1 thiamine pyrophosphate per subunit.</text>
</comment>
<dbReference type="STRING" id="1117707.VQ7734_01819"/>
<evidence type="ECO:0000259" key="9">
    <source>
        <dbReference type="Pfam" id="PF02776"/>
    </source>
</evidence>
<dbReference type="GO" id="GO:0070204">
    <property type="term" value="F:2-succinyl-5-enolpyruvyl-6-hydroxy-3-cyclohexene-1-carboxylic-acid synthase activity"/>
    <property type="evidence" value="ECO:0007669"/>
    <property type="project" value="UniProtKB-UniRule"/>
</dbReference>
<organism evidence="11 12">
    <name type="scientific">Vibrio quintilis</name>
    <dbReference type="NCBI Taxonomy" id="1117707"/>
    <lineage>
        <taxon>Bacteria</taxon>
        <taxon>Pseudomonadati</taxon>
        <taxon>Pseudomonadota</taxon>
        <taxon>Gammaproteobacteria</taxon>
        <taxon>Vibrionales</taxon>
        <taxon>Vibrionaceae</taxon>
        <taxon>Vibrio</taxon>
    </lineage>
</organism>
<evidence type="ECO:0000256" key="5">
    <source>
        <dbReference type="ARBA" id="ARBA00023052"/>
    </source>
</evidence>
<dbReference type="PANTHER" id="PTHR42916:SF1">
    <property type="entry name" value="PROTEIN PHYLLO, CHLOROPLASTIC"/>
    <property type="match status" value="1"/>
</dbReference>
<dbReference type="Gene3D" id="3.40.50.1220">
    <property type="entry name" value="TPP-binding domain"/>
    <property type="match status" value="1"/>
</dbReference>
<evidence type="ECO:0000256" key="1">
    <source>
        <dbReference type="ARBA" id="ARBA00022428"/>
    </source>
</evidence>
<proteinExistence type="inferred from homology"/>
<evidence type="ECO:0000256" key="4">
    <source>
        <dbReference type="ARBA" id="ARBA00022842"/>
    </source>
</evidence>
<comment type="subunit">
    <text evidence="7">Homodimer.</text>
</comment>
<keyword evidence="3 7" id="KW-0479">Metal-binding</keyword>
<dbReference type="GO" id="GO:0009234">
    <property type="term" value="P:menaquinone biosynthetic process"/>
    <property type="evidence" value="ECO:0007669"/>
    <property type="project" value="UniProtKB-UniRule"/>
</dbReference>
<keyword evidence="5 7" id="KW-0786">Thiamine pyrophosphate</keyword>
<dbReference type="Pfam" id="PF02775">
    <property type="entry name" value="TPP_enzyme_C"/>
    <property type="match status" value="1"/>
</dbReference>
<keyword evidence="6 7" id="KW-0464">Manganese</keyword>
<comment type="function">
    <text evidence="7">Catalyzes the thiamine diphosphate-dependent decarboxylation of 2-oxoglutarate and the subsequent addition of the resulting succinic semialdehyde-thiamine pyrophosphate anion to isochorismate to yield 2-succinyl-5-enolpyruvyl-6-hydroxy-3-cyclohexene-1-carboxylate (SEPHCHC).</text>
</comment>
<dbReference type="InterPro" id="IPR032264">
    <property type="entry name" value="MenD_middle"/>
</dbReference>
<feature type="domain" description="Thiamine pyrophosphate enzyme TPP-binding" evidence="8">
    <location>
        <begin position="407"/>
        <end position="517"/>
    </location>
</feature>
<sequence length="567" mass="62482">MDQSIINRLWSRILLEELARLGVTEVCVAPGSRSTPLTLEADANPKLNLHTHFDERGLGYLALGLAKASQQPVVIIVTSGTAVANLLPAIAESHLTGEKLVVLTADRPAELIGCGANQAIEQRGIFSQHVTRAVDLPSPSVAIPPGWLLTTVDQAVFSQQLEGGAIHFNCPFPEPLYGDKEPSSDCDYFAGIQAWLKGYRPYSTQDIPPQVMTATIDPDVLQRKGLVIIGSLDLASSYRAEQFAQQLGWPVLCDPQSGVGSDWAYYDVWLQHPLLAQKLSECEVVIQFGSRLVSKRLNHWLKQQVQGGCQYIYISPSKNRDNQFHLPQQQIIADICQWTDNMNRHLLPGAGAGWADHLLSVVRMIPPVIRQVAEQSDNLSETEIAATLAETVPHADLFIGNSLIVRLADMFGRHQNRAVFSNRGASGIDGVIATATGVQRHRKKPLILLMGDTSFLYDLNSMALLNQSDVPFVIVVINNDGGVIFDLLPVPAEKKTALYQMPHGYQFRHAAELFGWDYQQPQNLNGYTRCIENHLNAGKGGLLVEVITPPEQVAEHIRQIVHHVKTL</sequence>
<dbReference type="SUPFAM" id="SSF52467">
    <property type="entry name" value="DHS-like NAD/FAD-binding domain"/>
    <property type="match status" value="1"/>
</dbReference>
<protein>
    <recommendedName>
        <fullName evidence="7">2-succinyl-5-enolpyruvyl-6-hydroxy-3-cyclohexene-1-carboxylate synthase</fullName>
        <shortName evidence="7">SEPHCHC synthase</shortName>
        <ecNumber evidence="7">2.2.1.9</ecNumber>
    </recommendedName>
    <alternativeName>
        <fullName evidence="7">Menaquinone biosynthesis protein MenD</fullName>
    </alternativeName>
</protein>
<dbReference type="AlphaFoldDB" id="A0A1M7YU87"/>
<dbReference type="RefSeq" id="WP_234976355.1">
    <property type="nucleotide sequence ID" value="NZ_AP024897.1"/>
</dbReference>
<comment type="similarity">
    <text evidence="7">Belongs to the TPP enzyme family. MenD subfamily.</text>
</comment>
<keyword evidence="1 7" id="KW-0474">Menaquinone biosynthesis</keyword>
<dbReference type="Pfam" id="PF16582">
    <property type="entry name" value="TPP_enzyme_M_2"/>
    <property type="match status" value="1"/>
</dbReference>
<dbReference type="Gene3D" id="3.40.50.970">
    <property type="match status" value="2"/>
</dbReference>
<keyword evidence="12" id="KW-1185">Reference proteome</keyword>
<dbReference type="GO" id="GO:0000287">
    <property type="term" value="F:magnesium ion binding"/>
    <property type="evidence" value="ECO:0007669"/>
    <property type="project" value="UniProtKB-UniRule"/>
</dbReference>
<evidence type="ECO:0000256" key="2">
    <source>
        <dbReference type="ARBA" id="ARBA00022679"/>
    </source>
</evidence>
<dbReference type="Proteomes" id="UP000184600">
    <property type="component" value="Unassembled WGS sequence"/>
</dbReference>
<dbReference type="PIRSF" id="PIRSF004983">
    <property type="entry name" value="MenD"/>
    <property type="match status" value="1"/>
</dbReference>
<evidence type="ECO:0000259" key="10">
    <source>
        <dbReference type="Pfam" id="PF16582"/>
    </source>
</evidence>
<evidence type="ECO:0000259" key="8">
    <source>
        <dbReference type="Pfam" id="PF02775"/>
    </source>
</evidence>
<dbReference type="InterPro" id="IPR004433">
    <property type="entry name" value="MenaQ_synth_MenD"/>
</dbReference>
<dbReference type="HAMAP" id="MF_01659">
    <property type="entry name" value="MenD"/>
    <property type="match status" value="1"/>
</dbReference>